<dbReference type="EMBL" id="CP032096">
    <property type="protein sequence ID" value="QBZ83126.1"/>
    <property type="molecule type" value="Genomic_DNA"/>
</dbReference>
<gene>
    <name evidence="2" type="ORF">GHNINEIG_01167</name>
</gene>
<accession>A0A4P7NZM3</accession>
<dbReference type="Pfam" id="PF13643">
    <property type="entry name" value="DUF4145"/>
    <property type="match status" value="1"/>
</dbReference>
<dbReference type="AlphaFoldDB" id="A0A4P7NZM3"/>
<evidence type="ECO:0000259" key="1">
    <source>
        <dbReference type="Pfam" id="PF13643"/>
    </source>
</evidence>
<evidence type="ECO:0000313" key="2">
    <source>
        <dbReference type="EMBL" id="QBZ83126.1"/>
    </source>
</evidence>
<name>A0A4P7NZM3_9GAMM</name>
<reference evidence="2 3" key="1">
    <citation type="submission" date="2018-08" db="EMBL/GenBank/DDBJ databases">
        <title>Horizontal acquisition of hydrogen conversion ability and other habitat adaptations in Hydrogenovibrio crunogenus strains.</title>
        <authorList>
            <person name="Gonnella G."/>
            <person name="Adam N."/>
            <person name="Perner M."/>
        </authorList>
    </citation>
    <scope>NUCLEOTIDE SEQUENCE [LARGE SCALE GENOMIC DNA]</scope>
    <source>
        <strain evidence="2 3">SP-41</strain>
    </source>
</reference>
<proteinExistence type="predicted"/>
<protein>
    <recommendedName>
        <fullName evidence="1">DUF4145 domain-containing protein</fullName>
    </recommendedName>
</protein>
<feature type="domain" description="DUF4145" evidence="1">
    <location>
        <begin position="105"/>
        <end position="191"/>
    </location>
</feature>
<evidence type="ECO:0000313" key="3">
    <source>
        <dbReference type="Proteomes" id="UP000296201"/>
    </source>
</evidence>
<keyword evidence="3" id="KW-1185">Reference proteome</keyword>
<dbReference type="OrthoDB" id="6402073at2"/>
<dbReference type="InterPro" id="IPR025285">
    <property type="entry name" value="DUF4145"/>
</dbReference>
<sequence>MNTKKKAYCHKCRQDTNQTLLFAETEYDTREVFFEKLQGESRWVVEQRLWNLSKCLGCEMLNLEIETIHIGNSNTSKKQMPGKSRRVVPSWIFSLERPYIELLAEVYTAFNNGSFRLALMGVRAIFDIFMQEKVGDIGGFKKKLLELKKLHLINSTQVDLLDAAIDAGSATAHRGYNPSEEVMHSVMDIVEHLLKSISLENKLIEITSSTPKRE</sequence>
<dbReference type="RefSeq" id="WP_135795773.1">
    <property type="nucleotide sequence ID" value="NZ_CP032096.1"/>
</dbReference>
<organism evidence="2 3">
    <name type="scientific">Hydrogenovibrio crunogenus</name>
    <dbReference type="NCBI Taxonomy" id="39765"/>
    <lineage>
        <taxon>Bacteria</taxon>
        <taxon>Pseudomonadati</taxon>
        <taxon>Pseudomonadota</taxon>
        <taxon>Gammaproteobacteria</taxon>
        <taxon>Thiotrichales</taxon>
        <taxon>Piscirickettsiaceae</taxon>
        <taxon>Hydrogenovibrio</taxon>
    </lineage>
</organism>
<dbReference type="Proteomes" id="UP000296201">
    <property type="component" value="Chromosome"/>
</dbReference>